<evidence type="ECO:0000256" key="15">
    <source>
        <dbReference type="SAM" id="Coils"/>
    </source>
</evidence>
<dbReference type="InterPro" id="IPR001965">
    <property type="entry name" value="Znf_PHD"/>
</dbReference>
<dbReference type="PROSITE" id="PS01359">
    <property type="entry name" value="ZF_PHD_1"/>
    <property type="match status" value="1"/>
</dbReference>
<evidence type="ECO:0000256" key="10">
    <source>
        <dbReference type="ARBA" id="ARBA00023242"/>
    </source>
</evidence>
<feature type="coiled-coil region" evidence="15">
    <location>
        <begin position="55"/>
        <end position="86"/>
    </location>
</feature>
<comment type="caution">
    <text evidence="17">The sequence shown here is derived from an EMBL/GenBank/DDBJ whole genome shotgun (WGS) entry which is preliminary data.</text>
</comment>
<feature type="binding site" evidence="12">
    <location>
        <position position="333"/>
    </location>
    <ligand>
        <name>Zn(2+)</name>
        <dbReference type="ChEBI" id="CHEBI:29105"/>
        <label>2</label>
    </ligand>
</feature>
<keyword evidence="3" id="KW-0341">Growth regulation</keyword>
<keyword evidence="8" id="KW-0805">Transcription regulation</keyword>
<dbReference type="EMBL" id="JBBCAQ010000035">
    <property type="protein sequence ID" value="KAK7578001.1"/>
    <property type="molecule type" value="Genomic_DNA"/>
</dbReference>
<evidence type="ECO:0000256" key="5">
    <source>
        <dbReference type="ARBA" id="ARBA00022771"/>
    </source>
</evidence>
<dbReference type="InterPro" id="IPR019787">
    <property type="entry name" value="Znf_PHD-finger"/>
</dbReference>
<dbReference type="GO" id="GO:0005634">
    <property type="term" value="C:nucleus"/>
    <property type="evidence" value="ECO:0007669"/>
    <property type="project" value="UniProtKB-SubCell"/>
</dbReference>
<proteinExistence type="inferred from homology"/>
<dbReference type="GO" id="GO:0008270">
    <property type="term" value="F:zinc ion binding"/>
    <property type="evidence" value="ECO:0007669"/>
    <property type="project" value="UniProtKB-KW"/>
</dbReference>
<dbReference type="GO" id="GO:0006325">
    <property type="term" value="P:chromatin organization"/>
    <property type="evidence" value="ECO:0007669"/>
    <property type="project" value="UniProtKB-KW"/>
</dbReference>
<feature type="site" description="Histone H3K4me3 binding" evidence="11">
    <location>
        <position position="337"/>
    </location>
</feature>
<evidence type="ECO:0000259" key="16">
    <source>
        <dbReference type="PROSITE" id="PS50016"/>
    </source>
</evidence>
<feature type="binding site" evidence="12">
    <location>
        <position position="339"/>
    </location>
    <ligand>
        <name>Zn(2+)</name>
        <dbReference type="ChEBI" id="CHEBI:29105"/>
        <label>1</label>
    </ligand>
</feature>
<comment type="domain">
    <text evidence="14">The PHD-type zinc finger mediates the binding to H3K4me3.</text>
</comment>
<reference evidence="17 18" key="1">
    <citation type="submission" date="2024-03" db="EMBL/GenBank/DDBJ databases">
        <title>Adaptation during the transition from Ophiocordyceps entomopathogen to insect associate is accompanied by gene loss and intensified selection.</title>
        <authorList>
            <person name="Ward C.M."/>
            <person name="Onetto C.A."/>
            <person name="Borneman A.R."/>
        </authorList>
    </citation>
    <scope>NUCLEOTIDE SEQUENCE [LARGE SCALE GENOMIC DNA]</scope>
    <source>
        <strain evidence="17">AWRI1</strain>
        <tissue evidence="17">Single Adult Female</tissue>
    </source>
</reference>
<dbReference type="PROSITE" id="PS50016">
    <property type="entry name" value="ZF_PHD_2"/>
    <property type="match status" value="1"/>
</dbReference>
<gene>
    <name evidence="17" type="ORF">V9T40_010206</name>
</gene>
<dbReference type="AlphaFoldDB" id="A0AAN9TC16"/>
<evidence type="ECO:0000313" key="18">
    <source>
        <dbReference type="Proteomes" id="UP001367676"/>
    </source>
</evidence>
<keyword evidence="9" id="KW-0804">Transcription</keyword>
<evidence type="ECO:0000313" key="17">
    <source>
        <dbReference type="EMBL" id="KAK7578001.1"/>
    </source>
</evidence>
<dbReference type="CDD" id="cd15505">
    <property type="entry name" value="PHD_ING"/>
    <property type="match status" value="1"/>
</dbReference>
<comment type="function">
    <text evidence="14">Component of an histone acetyltransferase complex.</text>
</comment>
<keyword evidence="10 14" id="KW-0539">Nucleus</keyword>
<keyword evidence="4 12" id="KW-0479">Metal-binding</keyword>
<evidence type="ECO:0000256" key="14">
    <source>
        <dbReference type="RuleBase" id="RU361213"/>
    </source>
</evidence>
<evidence type="ECO:0000256" key="3">
    <source>
        <dbReference type="ARBA" id="ARBA00022604"/>
    </source>
</evidence>
<feature type="site" description="Histone H3K4me3 binding" evidence="11">
    <location>
        <position position="329"/>
    </location>
</feature>
<feature type="binding site" evidence="12">
    <location>
        <position position="315"/>
    </location>
    <ligand>
        <name>Zn(2+)</name>
        <dbReference type="ChEBI" id="CHEBI:29105"/>
        <label>1</label>
    </ligand>
</feature>
<evidence type="ECO:0000256" key="1">
    <source>
        <dbReference type="ARBA" id="ARBA00004123"/>
    </source>
</evidence>
<comment type="similarity">
    <text evidence="2 14">Belongs to the ING family.</text>
</comment>
<evidence type="ECO:0000256" key="13">
    <source>
        <dbReference type="PROSITE-ProRule" id="PRU00146"/>
    </source>
</evidence>
<keyword evidence="7 14" id="KW-0156">Chromatin regulator</keyword>
<dbReference type="SUPFAM" id="SSF57903">
    <property type="entry name" value="FYVE/PHD zinc finger"/>
    <property type="match status" value="1"/>
</dbReference>
<dbReference type="GO" id="GO:0035267">
    <property type="term" value="C:NuA4 histone acetyltransferase complex"/>
    <property type="evidence" value="ECO:0007669"/>
    <property type="project" value="TreeGrafter"/>
</dbReference>
<dbReference type="SMART" id="SM01408">
    <property type="entry name" value="ING"/>
    <property type="match status" value="1"/>
</dbReference>
<protein>
    <recommendedName>
        <fullName evidence="14">Inhibitor of growth protein</fullName>
    </recommendedName>
</protein>
<keyword evidence="18" id="KW-1185">Reference proteome</keyword>
<dbReference type="PANTHER" id="PTHR10333:SF103">
    <property type="entry name" value="INHIBITOR OF GROWTH PROTEIN 3"/>
    <property type="match status" value="1"/>
</dbReference>
<dbReference type="Pfam" id="PF12998">
    <property type="entry name" value="ING"/>
    <property type="match status" value="1"/>
</dbReference>
<dbReference type="InterPro" id="IPR024610">
    <property type="entry name" value="ING_N_histone-binding"/>
</dbReference>
<evidence type="ECO:0000256" key="9">
    <source>
        <dbReference type="ARBA" id="ARBA00023163"/>
    </source>
</evidence>
<keyword evidence="15" id="KW-0175">Coiled coil</keyword>
<evidence type="ECO:0000256" key="8">
    <source>
        <dbReference type="ARBA" id="ARBA00023015"/>
    </source>
</evidence>
<dbReference type="InterPro" id="IPR028651">
    <property type="entry name" value="ING_fam"/>
</dbReference>
<feature type="domain" description="PHD-type" evidence="16">
    <location>
        <begin position="312"/>
        <end position="361"/>
    </location>
</feature>
<keyword evidence="5 13" id="KW-0863">Zinc-finger</keyword>
<dbReference type="Gene3D" id="6.10.140.1740">
    <property type="match status" value="1"/>
</dbReference>
<dbReference type="Gene3D" id="3.30.40.10">
    <property type="entry name" value="Zinc/RING finger domain, C3HC4 (zinc finger)"/>
    <property type="match status" value="1"/>
</dbReference>
<organism evidence="17 18">
    <name type="scientific">Parthenolecanium corni</name>
    <dbReference type="NCBI Taxonomy" id="536013"/>
    <lineage>
        <taxon>Eukaryota</taxon>
        <taxon>Metazoa</taxon>
        <taxon>Ecdysozoa</taxon>
        <taxon>Arthropoda</taxon>
        <taxon>Hexapoda</taxon>
        <taxon>Insecta</taxon>
        <taxon>Pterygota</taxon>
        <taxon>Neoptera</taxon>
        <taxon>Paraneoptera</taxon>
        <taxon>Hemiptera</taxon>
        <taxon>Sternorrhyncha</taxon>
        <taxon>Coccoidea</taxon>
        <taxon>Coccidae</taxon>
        <taxon>Parthenolecanium</taxon>
    </lineage>
</organism>
<feature type="site" description="Histone H3K4me3 binding" evidence="11">
    <location>
        <position position="314"/>
    </location>
</feature>
<name>A0AAN9TC16_9HEMI</name>
<evidence type="ECO:0000256" key="12">
    <source>
        <dbReference type="PIRSR" id="PIRSR628651-51"/>
    </source>
</evidence>
<evidence type="ECO:0000256" key="11">
    <source>
        <dbReference type="PIRSR" id="PIRSR628651-50"/>
    </source>
</evidence>
<feature type="binding site" evidence="12">
    <location>
        <position position="355"/>
    </location>
    <ligand>
        <name>Zn(2+)</name>
        <dbReference type="ChEBI" id="CHEBI:29105"/>
        <label>2</label>
    </ligand>
</feature>
<evidence type="ECO:0000256" key="4">
    <source>
        <dbReference type="ARBA" id="ARBA00022723"/>
    </source>
</evidence>
<feature type="binding site" evidence="12">
    <location>
        <position position="328"/>
    </location>
    <ligand>
        <name>Zn(2+)</name>
        <dbReference type="ChEBI" id="CHEBI:29105"/>
        <label>2</label>
    </ligand>
</feature>
<dbReference type="InterPro" id="IPR013083">
    <property type="entry name" value="Znf_RING/FYVE/PHD"/>
</dbReference>
<evidence type="ECO:0000256" key="6">
    <source>
        <dbReference type="ARBA" id="ARBA00022833"/>
    </source>
</evidence>
<dbReference type="InterPro" id="IPR019786">
    <property type="entry name" value="Zinc_finger_PHD-type_CS"/>
</dbReference>
<comment type="subcellular location">
    <subcellularLocation>
        <location evidence="1 14">Nucleus</location>
    </subcellularLocation>
</comment>
<sequence length="370" mass="41950">MLYLEDYLELIEHLPQETVDRLTDMRELDLQVQNSLDNIEKRTTRFFQNAYNLTQNELDAENNNMLKEYKKILEDSEEKVQLANCMTDLMGKYMRRLDQDILKFKMELEADNCGITEILEKRLEEPDEVPIPVTNVSSVHRGTRRQTSLFNDSANRSVSNTLDNKRQEVVNVEQKFQRLAIPTASPSHSQVMFSVEQMGAGGSAIAAAASQAIAATQQMQQGRRTASLKASYEAINSASTSFSRNTDISTINKELSGAAQTAIAAVQTQKRHRRRRYNETSVAAETPAIMEQVASASEAVDDAVMEADPDEPRYCICNEVAFGDMVACDNKKCPYEWYHYPCVGITSSPKGKWYCPQCTARMKRRHRRSM</sequence>
<dbReference type="InterPro" id="IPR011011">
    <property type="entry name" value="Znf_FYVE_PHD"/>
</dbReference>
<evidence type="ECO:0000256" key="2">
    <source>
        <dbReference type="ARBA" id="ARBA00010210"/>
    </source>
</evidence>
<feature type="binding site" evidence="12">
    <location>
        <position position="358"/>
    </location>
    <ligand>
        <name>Zn(2+)</name>
        <dbReference type="ChEBI" id="CHEBI:29105"/>
        <label>2</label>
    </ligand>
</feature>
<dbReference type="Proteomes" id="UP001367676">
    <property type="component" value="Unassembled WGS sequence"/>
</dbReference>
<dbReference type="SMART" id="SM00249">
    <property type="entry name" value="PHD"/>
    <property type="match status" value="1"/>
</dbReference>
<feature type="binding site" evidence="12">
    <location>
        <position position="317"/>
    </location>
    <ligand>
        <name>Zn(2+)</name>
        <dbReference type="ChEBI" id="CHEBI:29105"/>
        <label>1</label>
    </ligand>
</feature>
<dbReference type="CDD" id="cd16858">
    <property type="entry name" value="ING_ING3_Yng2p"/>
    <property type="match status" value="1"/>
</dbReference>
<comment type="subunit">
    <text evidence="14">Component of an histone acetyltransferase complex. Interacts with H3K4me3 and to a lesser extent with H3K4me2.</text>
</comment>
<dbReference type="PANTHER" id="PTHR10333">
    <property type="entry name" value="INHIBITOR OF GROWTH PROTEIN"/>
    <property type="match status" value="1"/>
</dbReference>
<evidence type="ECO:0000256" key="7">
    <source>
        <dbReference type="ARBA" id="ARBA00022853"/>
    </source>
</evidence>
<accession>A0AAN9TC16</accession>
<feature type="site" description="Histone H3K4me3 binding" evidence="11">
    <location>
        <position position="325"/>
    </location>
</feature>
<feature type="binding site" evidence="12">
    <location>
        <position position="342"/>
    </location>
    <ligand>
        <name>Zn(2+)</name>
        <dbReference type="ChEBI" id="CHEBI:29105"/>
        <label>1</label>
    </ligand>
</feature>
<keyword evidence="6 12" id="KW-0862">Zinc</keyword>